<comment type="caution">
    <text evidence="2">The sequence shown here is derived from an EMBL/GenBank/DDBJ whole genome shotgun (WGS) entry which is preliminary data.</text>
</comment>
<feature type="compositionally biased region" description="Low complexity" evidence="1">
    <location>
        <begin position="18"/>
        <end position="34"/>
    </location>
</feature>
<organism evidence="2 3">
    <name type="scientific">Trifolium pratense</name>
    <name type="common">Red clover</name>
    <dbReference type="NCBI Taxonomy" id="57577"/>
    <lineage>
        <taxon>Eukaryota</taxon>
        <taxon>Viridiplantae</taxon>
        <taxon>Streptophyta</taxon>
        <taxon>Embryophyta</taxon>
        <taxon>Tracheophyta</taxon>
        <taxon>Spermatophyta</taxon>
        <taxon>Magnoliopsida</taxon>
        <taxon>eudicotyledons</taxon>
        <taxon>Gunneridae</taxon>
        <taxon>Pentapetalae</taxon>
        <taxon>rosids</taxon>
        <taxon>fabids</taxon>
        <taxon>Fabales</taxon>
        <taxon>Fabaceae</taxon>
        <taxon>Papilionoideae</taxon>
        <taxon>50 kb inversion clade</taxon>
        <taxon>NPAAA clade</taxon>
        <taxon>Hologalegina</taxon>
        <taxon>IRL clade</taxon>
        <taxon>Trifolieae</taxon>
        <taxon>Trifolium</taxon>
    </lineage>
</organism>
<accession>A0A2K3K325</accession>
<evidence type="ECO:0000256" key="1">
    <source>
        <dbReference type="SAM" id="MobiDB-lite"/>
    </source>
</evidence>
<reference evidence="2 3" key="1">
    <citation type="journal article" date="2014" name="Am. J. Bot.">
        <title>Genome assembly and annotation for red clover (Trifolium pratense; Fabaceae).</title>
        <authorList>
            <person name="Istvanek J."/>
            <person name="Jaros M."/>
            <person name="Krenek A."/>
            <person name="Repkova J."/>
        </authorList>
    </citation>
    <scope>NUCLEOTIDE SEQUENCE [LARGE SCALE GENOMIC DNA]</scope>
    <source>
        <strain evidence="3">cv. Tatra</strain>
        <tissue evidence="2">Young leaves</tissue>
    </source>
</reference>
<gene>
    <name evidence="2" type="ORF">L195_g052039</name>
</gene>
<name>A0A2K3K325_TRIPR</name>
<dbReference type="EMBL" id="ASHM01083210">
    <property type="protein sequence ID" value="PNX60650.1"/>
    <property type="molecule type" value="Genomic_DNA"/>
</dbReference>
<dbReference type="AlphaFoldDB" id="A0A2K3K325"/>
<dbReference type="Proteomes" id="UP000236291">
    <property type="component" value="Unassembled WGS sequence"/>
</dbReference>
<sequence length="64" mass="7962">MRKKICRRRRQAPPVTANFSPRPEFSPPRRNFSSADKSPLTRPLPHTDELLIYRWWWKLRWMLW</sequence>
<reference evidence="2 3" key="2">
    <citation type="journal article" date="2017" name="Front. Plant Sci.">
        <title>Gene Classification and Mining of Molecular Markers Useful in Red Clover (Trifolium pratense) Breeding.</title>
        <authorList>
            <person name="Istvanek J."/>
            <person name="Dluhosova J."/>
            <person name="Dluhos P."/>
            <person name="Patkova L."/>
            <person name="Nedelnik J."/>
            <person name="Repkova J."/>
        </authorList>
    </citation>
    <scope>NUCLEOTIDE SEQUENCE [LARGE SCALE GENOMIC DNA]</scope>
    <source>
        <strain evidence="3">cv. Tatra</strain>
        <tissue evidence="2">Young leaves</tissue>
    </source>
</reference>
<evidence type="ECO:0000313" key="3">
    <source>
        <dbReference type="Proteomes" id="UP000236291"/>
    </source>
</evidence>
<proteinExistence type="predicted"/>
<feature type="compositionally biased region" description="Basic residues" evidence="1">
    <location>
        <begin position="1"/>
        <end position="11"/>
    </location>
</feature>
<evidence type="ECO:0000313" key="2">
    <source>
        <dbReference type="EMBL" id="PNX60650.1"/>
    </source>
</evidence>
<protein>
    <submittedName>
        <fullName evidence="2">Uncharacterized protein</fullName>
    </submittedName>
</protein>
<feature type="region of interest" description="Disordered" evidence="1">
    <location>
        <begin position="1"/>
        <end position="44"/>
    </location>
</feature>